<name>A0AAX4JTD6_9TREE</name>
<dbReference type="GeneID" id="91093750"/>
<dbReference type="Proteomes" id="UP001355207">
    <property type="component" value="Chromosome 3"/>
</dbReference>
<sequence>MVWSQSSVVRLFSETNLPHNFKPPPRINREWRFYIMDRNKEEEGLKKVLRQIGWNEEFEREELRKEKEALRAKTRALYASGKWADSSDED</sequence>
<evidence type="ECO:0000313" key="1">
    <source>
        <dbReference type="EMBL" id="WWC88174.1"/>
    </source>
</evidence>
<evidence type="ECO:0000313" key="2">
    <source>
        <dbReference type="Proteomes" id="UP001355207"/>
    </source>
</evidence>
<organism evidence="1 2">
    <name type="scientific">Kwoniella dendrophila CBS 6074</name>
    <dbReference type="NCBI Taxonomy" id="1295534"/>
    <lineage>
        <taxon>Eukaryota</taxon>
        <taxon>Fungi</taxon>
        <taxon>Dikarya</taxon>
        <taxon>Basidiomycota</taxon>
        <taxon>Agaricomycotina</taxon>
        <taxon>Tremellomycetes</taxon>
        <taxon>Tremellales</taxon>
        <taxon>Cryptococcaceae</taxon>
        <taxon>Kwoniella</taxon>
    </lineage>
</organism>
<reference evidence="1 2" key="1">
    <citation type="submission" date="2024-01" db="EMBL/GenBank/DDBJ databases">
        <title>Comparative genomics of Cryptococcus and Kwoniella reveals pathogenesis evolution and contrasting modes of karyotype evolution via chromosome fusion or intercentromeric recombination.</title>
        <authorList>
            <person name="Coelho M.A."/>
            <person name="David-Palma M."/>
            <person name="Shea T."/>
            <person name="Bowers K."/>
            <person name="McGinley-Smith S."/>
            <person name="Mohammad A.W."/>
            <person name="Gnirke A."/>
            <person name="Yurkov A.M."/>
            <person name="Nowrousian M."/>
            <person name="Sun S."/>
            <person name="Cuomo C.A."/>
            <person name="Heitman J."/>
        </authorList>
    </citation>
    <scope>NUCLEOTIDE SEQUENCE [LARGE SCALE GENOMIC DNA]</scope>
    <source>
        <strain evidence="1 2">CBS 6074</strain>
    </source>
</reference>
<dbReference type="AlphaFoldDB" id="A0AAX4JTD6"/>
<keyword evidence="2" id="KW-1185">Reference proteome</keyword>
<dbReference type="EMBL" id="CP144100">
    <property type="protein sequence ID" value="WWC88174.1"/>
    <property type="molecule type" value="Genomic_DNA"/>
</dbReference>
<protein>
    <submittedName>
        <fullName evidence="1">Uncharacterized protein</fullName>
    </submittedName>
</protein>
<proteinExistence type="predicted"/>
<accession>A0AAX4JTD6</accession>
<dbReference type="RefSeq" id="XP_066074937.1">
    <property type="nucleotide sequence ID" value="XM_066218840.1"/>
</dbReference>
<gene>
    <name evidence="1" type="ORF">L201_003079</name>
</gene>